<evidence type="ECO:0000256" key="3">
    <source>
        <dbReference type="ARBA" id="ARBA00022679"/>
    </source>
</evidence>
<evidence type="ECO:0000313" key="12">
    <source>
        <dbReference type="Proteomes" id="UP000634667"/>
    </source>
</evidence>
<keyword evidence="4" id="KW-0443">Lipid metabolism</keyword>
<comment type="function">
    <text evidence="9">Catalyzes the first step in the biosynthesis of ornithine lipids, which are phosphorus-free membrane lipids. Catalyzes the 3-hydroxyacyl-acyl carrier protein-dependent acylation of ornithine to form lyso-ornithine lipid (LOL).</text>
</comment>
<dbReference type="InterPro" id="IPR016181">
    <property type="entry name" value="Acyl_CoA_acyltransferase"/>
</dbReference>
<dbReference type="PANTHER" id="PTHR37323">
    <property type="entry name" value="GCN5-RELATED N-ACETYLTRANSFERASE"/>
    <property type="match status" value="1"/>
</dbReference>
<evidence type="ECO:0000256" key="7">
    <source>
        <dbReference type="ARBA" id="ARBA00039058"/>
    </source>
</evidence>
<dbReference type="EC" id="2.3.2.30" evidence="7"/>
<keyword evidence="12" id="KW-1185">Reference proteome</keyword>
<evidence type="ECO:0000256" key="6">
    <source>
        <dbReference type="ARBA" id="ARBA00038095"/>
    </source>
</evidence>
<dbReference type="InterPro" id="IPR052351">
    <property type="entry name" value="Ornithine_N-alpha-AT"/>
</dbReference>
<evidence type="ECO:0000313" key="11">
    <source>
        <dbReference type="EMBL" id="GGW71862.1"/>
    </source>
</evidence>
<dbReference type="RefSeq" id="WP_189484050.1">
    <property type="nucleotide sequence ID" value="NZ_BMYR01000015.1"/>
</dbReference>
<comment type="pathway">
    <text evidence="1">Lipid metabolism.</text>
</comment>
<evidence type="ECO:0000256" key="2">
    <source>
        <dbReference type="ARBA" id="ARBA00022516"/>
    </source>
</evidence>
<evidence type="ECO:0000256" key="4">
    <source>
        <dbReference type="ARBA" id="ARBA00023098"/>
    </source>
</evidence>
<reference evidence="12" key="1">
    <citation type="journal article" date="2019" name="Int. J. Syst. Evol. Microbiol.">
        <title>The Global Catalogue of Microorganisms (GCM) 10K type strain sequencing project: providing services to taxonomists for standard genome sequencing and annotation.</title>
        <authorList>
            <consortium name="The Broad Institute Genomics Platform"/>
            <consortium name="The Broad Institute Genome Sequencing Center for Infectious Disease"/>
            <person name="Wu L."/>
            <person name="Ma J."/>
        </authorList>
    </citation>
    <scope>NUCLEOTIDE SEQUENCE [LARGE SCALE GENOMIC DNA]</scope>
    <source>
        <strain evidence="12">KCTC 23723</strain>
    </source>
</reference>
<evidence type="ECO:0000256" key="9">
    <source>
        <dbReference type="ARBA" id="ARBA00045724"/>
    </source>
</evidence>
<organism evidence="11 12">
    <name type="scientific">Alishewanella tabrizica</name>
    <dbReference type="NCBI Taxonomy" id="671278"/>
    <lineage>
        <taxon>Bacteria</taxon>
        <taxon>Pseudomonadati</taxon>
        <taxon>Pseudomonadota</taxon>
        <taxon>Gammaproteobacteria</taxon>
        <taxon>Alteromonadales</taxon>
        <taxon>Alteromonadaceae</taxon>
        <taxon>Alishewanella</taxon>
    </lineage>
</organism>
<dbReference type="Pfam" id="PF13444">
    <property type="entry name" value="Acetyltransf_5"/>
    <property type="match status" value="1"/>
</dbReference>
<dbReference type="PANTHER" id="PTHR37323:SF1">
    <property type="entry name" value="L-ORNITHINE N(ALPHA)-ACYLTRANSFERASE"/>
    <property type="match status" value="1"/>
</dbReference>
<name>A0ABQ2WSP2_9ALTE</name>
<evidence type="ECO:0000256" key="8">
    <source>
        <dbReference type="ARBA" id="ARBA00039866"/>
    </source>
</evidence>
<comment type="caution">
    <text evidence="11">The sequence shown here is derived from an EMBL/GenBank/DDBJ whole genome shotgun (WGS) entry which is preliminary data.</text>
</comment>
<sequence>MPQAIPLAVDVPAEHIQAELQQLTPLAQFRGLQIFSADAQQIPHTMQQIGLIREAVFRQAGAGRNLPRDLDALDYAEPAYQQLVVWDPQRLQLVALYRYQLGWLAAQHGQHILRTSQLFTYSKAFTEQVLPYAIELGRSVVNPAAKASTLGFFALWLGLGALLVRHPQLQYFFGNVTLYPQLGQAAMQLIVQYCQQLYPSPSPMLQAKPELCYKAAMLAVDATLRQASAEQRVKHLQDLLKPLACRIPPVLQSYLSVGNAIWFDDVALDHDFGGAYEQSIIVPLAALSSSFRQRFLECHL</sequence>
<accession>A0ABQ2WSP2</accession>
<protein>
    <recommendedName>
        <fullName evidence="8">L-ornithine N(alpha)-acyltransferase</fullName>
        <ecNumber evidence="7">2.3.2.30</ecNumber>
    </recommendedName>
</protein>
<keyword evidence="5" id="KW-0012">Acyltransferase</keyword>
<keyword evidence="3" id="KW-0808">Transferase</keyword>
<dbReference type="SUPFAM" id="SSF55729">
    <property type="entry name" value="Acyl-CoA N-acyltransferases (Nat)"/>
    <property type="match status" value="1"/>
</dbReference>
<evidence type="ECO:0000256" key="5">
    <source>
        <dbReference type="ARBA" id="ARBA00023315"/>
    </source>
</evidence>
<evidence type="ECO:0000256" key="1">
    <source>
        <dbReference type="ARBA" id="ARBA00005189"/>
    </source>
</evidence>
<comment type="similarity">
    <text evidence="6">Belongs to the acetyltransferase family. OlsB subfamily.</text>
</comment>
<dbReference type="EMBL" id="BMYR01000015">
    <property type="protein sequence ID" value="GGW71862.1"/>
    <property type="molecule type" value="Genomic_DNA"/>
</dbReference>
<comment type="catalytic activity">
    <reaction evidence="10">
        <text>a (3R)-hydroxyacyl-[ACP] + L-ornithine = a lyso-ornithine lipid + holo-[ACP] + H(+)</text>
        <dbReference type="Rhea" id="RHEA:20633"/>
        <dbReference type="Rhea" id="RHEA-COMP:9685"/>
        <dbReference type="Rhea" id="RHEA-COMP:9945"/>
        <dbReference type="ChEBI" id="CHEBI:15378"/>
        <dbReference type="ChEBI" id="CHEBI:46911"/>
        <dbReference type="ChEBI" id="CHEBI:64479"/>
        <dbReference type="ChEBI" id="CHEBI:78827"/>
        <dbReference type="ChEBI" id="CHEBI:138482"/>
        <dbReference type="EC" id="2.3.2.30"/>
    </reaction>
    <physiologicalReaction direction="left-to-right" evidence="10">
        <dbReference type="Rhea" id="RHEA:20634"/>
    </physiologicalReaction>
</comment>
<proteinExistence type="inferred from homology"/>
<keyword evidence="2" id="KW-0444">Lipid biosynthesis</keyword>
<dbReference type="Proteomes" id="UP000634667">
    <property type="component" value="Unassembled WGS sequence"/>
</dbReference>
<gene>
    <name evidence="11" type="ORF">GCM10008111_29900</name>
</gene>
<evidence type="ECO:0000256" key="10">
    <source>
        <dbReference type="ARBA" id="ARBA00047785"/>
    </source>
</evidence>